<evidence type="ECO:0000313" key="11">
    <source>
        <dbReference type="Proteomes" id="UP001372338"/>
    </source>
</evidence>
<comment type="caution">
    <text evidence="10">The sequence shown here is derived from an EMBL/GenBank/DDBJ whole genome shotgun (WGS) entry which is preliminary data.</text>
</comment>
<dbReference type="AlphaFoldDB" id="A0AAN9EBH3"/>
<dbReference type="EMBL" id="JAYWIO010000007">
    <property type="protein sequence ID" value="KAK7251249.1"/>
    <property type="molecule type" value="Genomic_DNA"/>
</dbReference>
<dbReference type="Gene3D" id="3.30.730.10">
    <property type="entry name" value="AP2/ERF domain"/>
    <property type="match status" value="1"/>
</dbReference>
<dbReference type="Proteomes" id="UP001372338">
    <property type="component" value="Unassembled WGS sequence"/>
</dbReference>
<keyword evidence="11" id="KW-1185">Reference proteome</keyword>
<name>A0AAN9EBH3_CROPI</name>
<evidence type="ECO:0000256" key="7">
    <source>
        <dbReference type="ARBA" id="ARBA00024343"/>
    </source>
</evidence>
<dbReference type="SMART" id="SM00380">
    <property type="entry name" value="AP2"/>
    <property type="match status" value="1"/>
</dbReference>
<keyword evidence="3" id="KW-0238">DNA-binding</keyword>
<organism evidence="10 11">
    <name type="scientific">Crotalaria pallida</name>
    <name type="common">Smooth rattlebox</name>
    <name type="synonym">Crotalaria striata</name>
    <dbReference type="NCBI Taxonomy" id="3830"/>
    <lineage>
        <taxon>Eukaryota</taxon>
        <taxon>Viridiplantae</taxon>
        <taxon>Streptophyta</taxon>
        <taxon>Embryophyta</taxon>
        <taxon>Tracheophyta</taxon>
        <taxon>Spermatophyta</taxon>
        <taxon>Magnoliopsida</taxon>
        <taxon>eudicotyledons</taxon>
        <taxon>Gunneridae</taxon>
        <taxon>Pentapetalae</taxon>
        <taxon>rosids</taxon>
        <taxon>fabids</taxon>
        <taxon>Fabales</taxon>
        <taxon>Fabaceae</taxon>
        <taxon>Papilionoideae</taxon>
        <taxon>50 kb inversion clade</taxon>
        <taxon>genistoids sensu lato</taxon>
        <taxon>core genistoids</taxon>
        <taxon>Crotalarieae</taxon>
        <taxon>Crotalaria</taxon>
    </lineage>
</organism>
<evidence type="ECO:0000256" key="3">
    <source>
        <dbReference type="ARBA" id="ARBA00023125"/>
    </source>
</evidence>
<keyword evidence="5" id="KW-0804">Transcription</keyword>
<gene>
    <name evidence="10" type="ORF">RIF29_34280</name>
</gene>
<feature type="compositionally biased region" description="Polar residues" evidence="8">
    <location>
        <begin position="106"/>
        <end position="127"/>
    </location>
</feature>
<proteinExistence type="inferred from homology"/>
<dbReference type="PANTHER" id="PTHR31839">
    <property type="entry name" value="DEHYDRATION-RESPONSIVE ELEMENT-BINDING PROTEIN 1D"/>
    <property type="match status" value="1"/>
</dbReference>
<comment type="subcellular location">
    <subcellularLocation>
        <location evidence="1">Nucleus</location>
    </subcellularLocation>
</comment>
<feature type="region of interest" description="Disordered" evidence="8">
    <location>
        <begin position="101"/>
        <end position="127"/>
    </location>
</feature>
<evidence type="ECO:0000259" key="9">
    <source>
        <dbReference type="PROSITE" id="PS51032"/>
    </source>
</evidence>
<evidence type="ECO:0000256" key="2">
    <source>
        <dbReference type="ARBA" id="ARBA00023015"/>
    </source>
</evidence>
<dbReference type="PANTHER" id="PTHR31839:SF85">
    <property type="entry name" value="AP2_ERF DOMAIN-CONTAINING PROTEIN"/>
    <property type="match status" value="1"/>
</dbReference>
<sequence>MASSSSSSKRHPVYHGIRRRGGKWVSEIREPRKTSRIWLGTFLTPEMAATAYDVAALALKGSEAVLNFPDSAGKYPVPATNSAADIRAAATAAAELIRSPAEEAGHNQSSNVTQLDNDGGNNNANSMFSETEFMDEETIFSMPSLLMEMAEGMLLSPPRMSPHNSPEYSGGESLWNYF</sequence>
<dbReference type="InterPro" id="IPR001471">
    <property type="entry name" value="AP2/ERF_dom"/>
</dbReference>
<dbReference type="InterPro" id="IPR016177">
    <property type="entry name" value="DNA-bd_dom_sf"/>
</dbReference>
<keyword evidence="2" id="KW-0805">Transcription regulation</keyword>
<reference evidence="10 11" key="1">
    <citation type="submission" date="2024-01" db="EMBL/GenBank/DDBJ databases">
        <title>The genomes of 5 underutilized Papilionoideae crops provide insights into root nodulation and disease resistanc.</title>
        <authorList>
            <person name="Yuan L."/>
        </authorList>
    </citation>
    <scope>NUCLEOTIDE SEQUENCE [LARGE SCALE GENOMIC DNA]</scope>
    <source>
        <strain evidence="10">ZHUSHIDOU_FW_LH</strain>
        <tissue evidence="10">Leaf</tissue>
    </source>
</reference>
<evidence type="ECO:0000256" key="5">
    <source>
        <dbReference type="ARBA" id="ARBA00023163"/>
    </source>
</evidence>
<keyword evidence="6" id="KW-0539">Nucleus</keyword>
<evidence type="ECO:0000256" key="1">
    <source>
        <dbReference type="ARBA" id="ARBA00004123"/>
    </source>
</evidence>
<dbReference type="FunFam" id="3.30.730.10:FF:000001">
    <property type="entry name" value="Ethylene-responsive transcription factor 2"/>
    <property type="match status" value="1"/>
</dbReference>
<dbReference type="GO" id="GO:0005634">
    <property type="term" value="C:nucleus"/>
    <property type="evidence" value="ECO:0007669"/>
    <property type="project" value="UniProtKB-SubCell"/>
</dbReference>
<dbReference type="CDD" id="cd00018">
    <property type="entry name" value="AP2"/>
    <property type="match status" value="1"/>
</dbReference>
<evidence type="ECO:0000313" key="10">
    <source>
        <dbReference type="EMBL" id="KAK7251249.1"/>
    </source>
</evidence>
<evidence type="ECO:0000256" key="8">
    <source>
        <dbReference type="SAM" id="MobiDB-lite"/>
    </source>
</evidence>
<dbReference type="InterPro" id="IPR045277">
    <property type="entry name" value="DRE1A-I"/>
</dbReference>
<dbReference type="PRINTS" id="PR00367">
    <property type="entry name" value="ETHRSPELEMNT"/>
</dbReference>
<dbReference type="GO" id="GO:0003677">
    <property type="term" value="F:DNA binding"/>
    <property type="evidence" value="ECO:0007669"/>
    <property type="project" value="UniProtKB-KW"/>
</dbReference>
<dbReference type="SUPFAM" id="SSF54171">
    <property type="entry name" value="DNA-binding domain"/>
    <property type="match status" value="1"/>
</dbReference>
<dbReference type="Pfam" id="PF00847">
    <property type="entry name" value="AP2"/>
    <property type="match status" value="1"/>
</dbReference>
<feature type="domain" description="AP2/ERF" evidence="9">
    <location>
        <begin position="13"/>
        <end position="69"/>
    </location>
</feature>
<dbReference type="GO" id="GO:0003700">
    <property type="term" value="F:DNA-binding transcription factor activity"/>
    <property type="evidence" value="ECO:0007669"/>
    <property type="project" value="InterPro"/>
</dbReference>
<evidence type="ECO:0000256" key="4">
    <source>
        <dbReference type="ARBA" id="ARBA00023159"/>
    </source>
</evidence>
<accession>A0AAN9EBH3</accession>
<dbReference type="PROSITE" id="PS51032">
    <property type="entry name" value="AP2_ERF"/>
    <property type="match status" value="1"/>
</dbReference>
<evidence type="ECO:0000256" key="6">
    <source>
        <dbReference type="ARBA" id="ARBA00023242"/>
    </source>
</evidence>
<keyword evidence="4" id="KW-0010">Activator</keyword>
<comment type="similarity">
    <text evidence="7">Belongs to the AP2/ERF transcription factor family. ERF subfamily.</text>
</comment>
<protein>
    <recommendedName>
        <fullName evidence="9">AP2/ERF domain-containing protein</fullName>
    </recommendedName>
</protein>
<dbReference type="InterPro" id="IPR036955">
    <property type="entry name" value="AP2/ERF_dom_sf"/>
</dbReference>